<dbReference type="KEGG" id="har:HEAR0224"/>
<dbReference type="STRING" id="204773.HEAR0224"/>
<dbReference type="HOGENOM" id="CLU_3382280_0_0_4"/>
<evidence type="ECO:0000313" key="1">
    <source>
        <dbReference type="EMBL" id="CAL60453.1"/>
    </source>
</evidence>
<dbReference type="EMBL" id="CU207211">
    <property type="protein sequence ID" value="CAL60453.1"/>
    <property type="molecule type" value="Genomic_DNA"/>
</dbReference>
<protein>
    <submittedName>
        <fullName evidence="1">Uncharacterized protein</fullName>
    </submittedName>
</protein>
<accession>A4G1R6</accession>
<keyword evidence="2" id="KW-1185">Reference proteome</keyword>
<proteinExistence type="predicted"/>
<sequence length="33" mass="3663">MQMVGASRMQYGAELELLAASLIHHLTVFKETS</sequence>
<dbReference type="Proteomes" id="UP000006697">
    <property type="component" value="Chromosome"/>
</dbReference>
<reference evidence="1 2" key="1">
    <citation type="journal article" date="2007" name="PLoS Genet.">
        <title>A tale of two oxidation states: bacterial colonization of arsenic-rich environments.</title>
        <authorList>
            <person name="Muller D."/>
            <person name="Medigue C."/>
            <person name="Koechler S."/>
            <person name="Barbe V."/>
            <person name="Barakat M."/>
            <person name="Talla E."/>
            <person name="Bonnefoy V."/>
            <person name="Krin E."/>
            <person name="Arsene-Ploetze F."/>
            <person name="Carapito C."/>
            <person name="Chandler M."/>
            <person name="Cournoyer B."/>
            <person name="Cruveiller S."/>
            <person name="Dossat C."/>
            <person name="Duval S."/>
            <person name="Heymann M."/>
            <person name="Leize E."/>
            <person name="Lieutaud A."/>
            <person name="Lievremont D."/>
            <person name="Makita Y."/>
            <person name="Mangenot S."/>
            <person name="Nitschke W."/>
            <person name="Ortet P."/>
            <person name="Perdrial N."/>
            <person name="Schoepp B."/>
            <person name="Siguier N."/>
            <person name="Simeonova D.D."/>
            <person name="Rouy Z."/>
            <person name="Segurens B."/>
            <person name="Turlin E."/>
            <person name="Vallenet D."/>
            <person name="Van Dorsselaer A."/>
            <person name="Weiss S."/>
            <person name="Weissenbach J."/>
            <person name="Lett M.C."/>
            <person name="Danchin A."/>
            <person name="Bertin P.N."/>
        </authorList>
    </citation>
    <scope>NUCLEOTIDE SEQUENCE [LARGE SCALE GENOMIC DNA]</scope>
    <source>
        <strain evidence="2">ULPAs1</strain>
    </source>
</reference>
<organism evidence="1 2">
    <name type="scientific">Herminiimonas arsenicoxydans</name>
    <dbReference type="NCBI Taxonomy" id="204773"/>
    <lineage>
        <taxon>Bacteria</taxon>
        <taxon>Pseudomonadati</taxon>
        <taxon>Pseudomonadota</taxon>
        <taxon>Betaproteobacteria</taxon>
        <taxon>Burkholderiales</taxon>
        <taxon>Oxalobacteraceae</taxon>
        <taxon>Herminiimonas</taxon>
    </lineage>
</organism>
<name>A4G1R6_HERAR</name>
<dbReference type="AlphaFoldDB" id="A4G1R6"/>
<evidence type="ECO:0000313" key="2">
    <source>
        <dbReference type="Proteomes" id="UP000006697"/>
    </source>
</evidence>
<gene>
    <name evidence="1" type="ordered locus">HEAR0224</name>
</gene>